<dbReference type="InterPro" id="IPR002104">
    <property type="entry name" value="Integrase_catalytic"/>
</dbReference>
<comment type="caution">
    <text evidence="7">The sequence shown here is derived from an EMBL/GenBank/DDBJ whole genome shotgun (WGS) entry which is preliminary data.</text>
</comment>
<sequence>MKKELPQLFAEFIKEEEFSAKLSSETLRGYRSSFDLLLKIMPTIALETISPKTMTEFFTRLEKRERTVGQGIKKRGVRKSTVATYRSKLNKFFEWLKNNRLLGENPFKKMQYPSVSYEDKKFLKKEDIEAILTTIDMKINWRNSLIQKRNMAMICILFCCGLRKSELLGLKVYDIDLERKILTVRAEISKSRIDRSIPLNSLAVRKLEDYINERKKRGYSTSYFFVSNNHDDRFTKDGFKHLIDFLKRESGINFHAHQLRHTFAITLISNNSDISKLKQLMGHKDIRMTASYLRYIPTSAMRGDVESITVDNLP</sequence>
<keyword evidence="2 4" id="KW-0238">DNA-binding</keyword>
<evidence type="ECO:0000313" key="7">
    <source>
        <dbReference type="EMBL" id="KCZ71300.1"/>
    </source>
</evidence>
<dbReference type="OrthoDB" id="142231at2157"/>
<keyword evidence="8" id="KW-1185">Reference proteome</keyword>
<dbReference type="Proteomes" id="UP000027153">
    <property type="component" value="Unassembled WGS sequence"/>
</dbReference>
<keyword evidence="3" id="KW-0233">DNA recombination</keyword>
<proteinExistence type="predicted"/>
<feature type="domain" description="Core-binding (CB)" evidence="6">
    <location>
        <begin position="1"/>
        <end position="97"/>
    </location>
</feature>
<dbReference type="GO" id="GO:0015074">
    <property type="term" value="P:DNA integration"/>
    <property type="evidence" value="ECO:0007669"/>
    <property type="project" value="UniProtKB-KW"/>
</dbReference>
<dbReference type="PANTHER" id="PTHR30349">
    <property type="entry name" value="PHAGE INTEGRASE-RELATED"/>
    <property type="match status" value="1"/>
</dbReference>
<accession>A0A062V7C8</accession>
<dbReference type="InterPro" id="IPR010998">
    <property type="entry name" value="Integrase_recombinase_N"/>
</dbReference>
<dbReference type="Gene3D" id="1.10.150.130">
    <property type="match status" value="1"/>
</dbReference>
<dbReference type="InterPro" id="IPR013762">
    <property type="entry name" value="Integrase-like_cat_sf"/>
</dbReference>
<gene>
    <name evidence="7" type="ORF">ANME2D_02502</name>
</gene>
<dbReference type="GO" id="GO:0003677">
    <property type="term" value="F:DNA binding"/>
    <property type="evidence" value="ECO:0007669"/>
    <property type="project" value="UniProtKB-UniRule"/>
</dbReference>
<protein>
    <submittedName>
        <fullName evidence="7">Site-specific recombinase XerD</fullName>
    </submittedName>
</protein>
<evidence type="ECO:0000313" key="8">
    <source>
        <dbReference type="Proteomes" id="UP000027153"/>
    </source>
</evidence>
<dbReference type="PANTHER" id="PTHR30349:SF41">
    <property type="entry name" value="INTEGRASE_RECOMBINASE PROTEIN MJ0367-RELATED"/>
    <property type="match status" value="1"/>
</dbReference>
<evidence type="ECO:0000256" key="4">
    <source>
        <dbReference type="PROSITE-ProRule" id="PRU01248"/>
    </source>
</evidence>
<dbReference type="SUPFAM" id="SSF56349">
    <property type="entry name" value="DNA breaking-rejoining enzymes"/>
    <property type="match status" value="1"/>
</dbReference>
<dbReference type="PROSITE" id="PS51900">
    <property type="entry name" value="CB"/>
    <property type="match status" value="1"/>
</dbReference>
<dbReference type="RefSeq" id="WP_048092101.1">
    <property type="nucleotide sequence ID" value="NZ_JMIY01000006.1"/>
</dbReference>
<feature type="domain" description="Tyr recombinase" evidence="5">
    <location>
        <begin position="118"/>
        <end position="307"/>
    </location>
</feature>
<dbReference type="CDD" id="cd00397">
    <property type="entry name" value="DNA_BRE_C"/>
    <property type="match status" value="1"/>
</dbReference>
<keyword evidence="1" id="KW-0229">DNA integration</keyword>
<dbReference type="GO" id="GO:0006310">
    <property type="term" value="P:DNA recombination"/>
    <property type="evidence" value="ECO:0007669"/>
    <property type="project" value="UniProtKB-KW"/>
</dbReference>
<dbReference type="Pfam" id="PF02899">
    <property type="entry name" value="Phage_int_SAM_1"/>
    <property type="match status" value="1"/>
</dbReference>
<organism evidence="7 8">
    <name type="scientific">Candidatus Methanoperedens nitratireducens</name>
    <dbReference type="NCBI Taxonomy" id="1392998"/>
    <lineage>
        <taxon>Archaea</taxon>
        <taxon>Methanobacteriati</taxon>
        <taxon>Methanobacteriota</taxon>
        <taxon>Stenosarchaea group</taxon>
        <taxon>Methanomicrobia</taxon>
        <taxon>Methanosarcinales</taxon>
        <taxon>ANME-2 cluster</taxon>
        <taxon>Candidatus Methanoperedentaceae</taxon>
        <taxon>Candidatus Methanoperedens</taxon>
    </lineage>
</organism>
<dbReference type="InterPro" id="IPR011010">
    <property type="entry name" value="DNA_brk_join_enz"/>
</dbReference>
<evidence type="ECO:0000256" key="2">
    <source>
        <dbReference type="ARBA" id="ARBA00023125"/>
    </source>
</evidence>
<dbReference type="Gene3D" id="1.10.443.10">
    <property type="entry name" value="Intergrase catalytic core"/>
    <property type="match status" value="1"/>
</dbReference>
<dbReference type="PROSITE" id="PS51898">
    <property type="entry name" value="TYR_RECOMBINASE"/>
    <property type="match status" value="1"/>
</dbReference>
<evidence type="ECO:0000256" key="3">
    <source>
        <dbReference type="ARBA" id="ARBA00023172"/>
    </source>
</evidence>
<dbReference type="InterPro" id="IPR050090">
    <property type="entry name" value="Tyrosine_recombinase_XerCD"/>
</dbReference>
<dbReference type="InterPro" id="IPR004107">
    <property type="entry name" value="Integrase_SAM-like_N"/>
</dbReference>
<evidence type="ECO:0000259" key="5">
    <source>
        <dbReference type="PROSITE" id="PS51898"/>
    </source>
</evidence>
<evidence type="ECO:0000256" key="1">
    <source>
        <dbReference type="ARBA" id="ARBA00022908"/>
    </source>
</evidence>
<evidence type="ECO:0000259" key="6">
    <source>
        <dbReference type="PROSITE" id="PS51900"/>
    </source>
</evidence>
<dbReference type="InterPro" id="IPR044068">
    <property type="entry name" value="CB"/>
</dbReference>
<reference evidence="7 8" key="1">
    <citation type="journal article" date="2013" name="Nature">
        <title>Anaerobic oxidation of methane coupled to nitrate reduction in a novel archaeal lineage.</title>
        <authorList>
            <person name="Haroon M.F."/>
            <person name="Hu S."/>
            <person name="Shi Y."/>
            <person name="Imelfort M."/>
            <person name="Keller J."/>
            <person name="Hugenholtz P."/>
            <person name="Yuan Z."/>
            <person name="Tyson G.W."/>
        </authorList>
    </citation>
    <scope>NUCLEOTIDE SEQUENCE [LARGE SCALE GENOMIC DNA]</scope>
    <source>
        <strain evidence="7 8">ANME-2d</strain>
    </source>
</reference>
<name>A0A062V7C8_9EURY</name>
<dbReference type="Pfam" id="PF00589">
    <property type="entry name" value="Phage_integrase"/>
    <property type="match status" value="1"/>
</dbReference>
<dbReference type="EMBL" id="JMIY01000006">
    <property type="protein sequence ID" value="KCZ71300.1"/>
    <property type="molecule type" value="Genomic_DNA"/>
</dbReference>
<dbReference type="AlphaFoldDB" id="A0A062V7C8"/>